<accession>J4WSV1</accession>
<organism evidence="2 3">
    <name type="scientific">SAR86 cluster bacterium SAR86A</name>
    <dbReference type="NCBI Taxonomy" id="1123866"/>
    <lineage>
        <taxon>Bacteria</taxon>
        <taxon>Pseudomonadati</taxon>
        <taxon>Pseudomonadota</taxon>
        <taxon>Gammaproteobacteria</taxon>
        <taxon>SAR86 cluster</taxon>
    </lineage>
</organism>
<dbReference type="AlphaFoldDB" id="J4WSV1"/>
<dbReference type="EMBL" id="JH611156">
    <property type="protein sequence ID" value="EJP71925.1"/>
    <property type="molecule type" value="Genomic_DNA"/>
</dbReference>
<dbReference type="InterPro" id="IPR022742">
    <property type="entry name" value="Hydrolase_4"/>
</dbReference>
<evidence type="ECO:0000313" key="2">
    <source>
        <dbReference type="EMBL" id="EJP71925.1"/>
    </source>
</evidence>
<feature type="domain" description="Serine aminopeptidase S33" evidence="1">
    <location>
        <begin position="23"/>
        <end position="281"/>
    </location>
</feature>
<protein>
    <submittedName>
        <fullName evidence="2">Lysophospholipase L2</fullName>
    </submittedName>
</protein>
<dbReference type="SUPFAM" id="SSF53474">
    <property type="entry name" value="alpha/beta-Hydrolases"/>
    <property type="match status" value="1"/>
</dbReference>
<gene>
    <name evidence="2" type="ORF">NT01SARS_0409</name>
</gene>
<dbReference type="STRING" id="1123866.NT01SARS_0409"/>
<dbReference type="InterPro" id="IPR029058">
    <property type="entry name" value="AB_hydrolase_fold"/>
</dbReference>
<dbReference type="HOGENOM" id="CLU_026209_1_0_6"/>
<dbReference type="Gene3D" id="3.40.50.1820">
    <property type="entry name" value="alpha/beta hydrolase"/>
    <property type="match status" value="1"/>
</dbReference>
<dbReference type="InterPro" id="IPR051044">
    <property type="entry name" value="MAG_DAG_Lipase"/>
</dbReference>
<reference evidence="2 3" key="1">
    <citation type="journal article" date="2012" name="ISME J.">
        <title>Genomic insights to SAR86, an abundant and uncultivated marine bacterial lineage.</title>
        <authorList>
            <person name="Dupont C.L."/>
            <person name="Rusch D.B."/>
            <person name="Yooseph S."/>
            <person name="Lombardo M.J."/>
            <person name="Richter R.A."/>
            <person name="Valas R."/>
            <person name="Novotny M."/>
            <person name="Yee-Greenbaum J."/>
            <person name="Selengut J.D."/>
            <person name="Haft D.H."/>
            <person name="Halpern A.L."/>
            <person name="Lasken R.S."/>
            <person name="Nealson K."/>
            <person name="Friedman R."/>
            <person name="Venter J.C."/>
        </authorList>
    </citation>
    <scope>NUCLEOTIDE SEQUENCE [LARGE SCALE GENOMIC DNA]</scope>
</reference>
<dbReference type="Pfam" id="PF12146">
    <property type="entry name" value="Hydrolase_4"/>
    <property type="match status" value="1"/>
</dbReference>
<proteinExistence type="predicted"/>
<dbReference type="PANTHER" id="PTHR11614">
    <property type="entry name" value="PHOSPHOLIPASE-RELATED"/>
    <property type="match status" value="1"/>
</dbReference>
<name>J4WSV1_9GAMM</name>
<sequence>MNLNTSIDKKYIYRYLSSNKQINGMFHISHGMAEHIGRYNWLINKLNEDGYHVIAIDHRGHGKRIEDNLKGYFADKDGWDHVVNDLVDIIEESSREFPDLKQYLIGHSMGSWIALGAIQKGINIDCCVLSGSSKVPKNLIKFQRIIISFLITFFGKKSTGYFLDRMILGEYNKSFSPNRTPKDWISSDNQNVDEYIADPLCGFPVTNGLWNDLSSGFLRVFDGRNYEMSKNIPLLIISGTHDPVGGNSKGVKKLHEFLSNIFENVELELINNARHEVFSEINKENNYNMLLNFIEKI</sequence>
<evidence type="ECO:0000313" key="3">
    <source>
        <dbReference type="Proteomes" id="UP000010305"/>
    </source>
</evidence>
<dbReference type="Proteomes" id="UP000010305">
    <property type="component" value="Unassembled WGS sequence"/>
</dbReference>
<evidence type="ECO:0000259" key="1">
    <source>
        <dbReference type="Pfam" id="PF12146"/>
    </source>
</evidence>